<accession>A0A0L0F4W3</accession>
<organism evidence="1 2">
    <name type="scientific">Sphaeroforma arctica JP610</name>
    <dbReference type="NCBI Taxonomy" id="667725"/>
    <lineage>
        <taxon>Eukaryota</taxon>
        <taxon>Ichthyosporea</taxon>
        <taxon>Ichthyophonida</taxon>
        <taxon>Sphaeroforma</taxon>
    </lineage>
</organism>
<feature type="non-terminal residue" evidence="1">
    <location>
        <position position="1"/>
    </location>
</feature>
<feature type="non-terminal residue" evidence="1">
    <location>
        <position position="59"/>
    </location>
</feature>
<name>A0A0L0F4W3_9EUKA</name>
<dbReference type="RefSeq" id="XP_014145145.1">
    <property type="nucleotide sequence ID" value="XM_014289670.1"/>
</dbReference>
<evidence type="ECO:0000313" key="1">
    <source>
        <dbReference type="EMBL" id="KNC71243.1"/>
    </source>
</evidence>
<dbReference type="Proteomes" id="UP000054560">
    <property type="component" value="Unassembled WGS sequence"/>
</dbReference>
<keyword evidence="2" id="KW-1185">Reference proteome</keyword>
<sequence length="59" mass="6237">DERAAKLGAMVKSALVGICRMEYTSITSLRASDGRWCGDGQLTRSVSEAVDTGFAPIMG</sequence>
<proteinExistence type="predicted"/>
<evidence type="ECO:0000313" key="2">
    <source>
        <dbReference type="Proteomes" id="UP000054560"/>
    </source>
</evidence>
<dbReference type="EMBL" id="KQ249199">
    <property type="protein sequence ID" value="KNC71243.1"/>
    <property type="molecule type" value="Genomic_DNA"/>
</dbReference>
<protein>
    <submittedName>
        <fullName evidence="1">Uncharacterized protein</fullName>
    </submittedName>
</protein>
<gene>
    <name evidence="1" type="ORF">SARC_16220</name>
</gene>
<dbReference type="AlphaFoldDB" id="A0A0L0F4W3"/>
<reference evidence="1 2" key="1">
    <citation type="submission" date="2011-02" db="EMBL/GenBank/DDBJ databases">
        <title>The Genome Sequence of Sphaeroforma arctica JP610.</title>
        <authorList>
            <consortium name="The Broad Institute Genome Sequencing Platform"/>
            <person name="Russ C."/>
            <person name="Cuomo C."/>
            <person name="Young S.K."/>
            <person name="Zeng Q."/>
            <person name="Gargeya S."/>
            <person name="Alvarado L."/>
            <person name="Berlin A."/>
            <person name="Chapman S.B."/>
            <person name="Chen Z."/>
            <person name="Freedman E."/>
            <person name="Gellesch M."/>
            <person name="Goldberg J."/>
            <person name="Griggs A."/>
            <person name="Gujja S."/>
            <person name="Heilman E."/>
            <person name="Heiman D."/>
            <person name="Howarth C."/>
            <person name="Mehta T."/>
            <person name="Neiman D."/>
            <person name="Pearson M."/>
            <person name="Roberts A."/>
            <person name="Saif S."/>
            <person name="Shea T."/>
            <person name="Shenoy N."/>
            <person name="Sisk P."/>
            <person name="Stolte C."/>
            <person name="Sykes S."/>
            <person name="White J."/>
            <person name="Yandava C."/>
            <person name="Burger G."/>
            <person name="Gray M.W."/>
            <person name="Holland P.W.H."/>
            <person name="King N."/>
            <person name="Lang F.B.F."/>
            <person name="Roger A.J."/>
            <person name="Ruiz-Trillo I."/>
            <person name="Haas B."/>
            <person name="Nusbaum C."/>
            <person name="Birren B."/>
        </authorList>
    </citation>
    <scope>NUCLEOTIDE SEQUENCE [LARGE SCALE GENOMIC DNA]</scope>
    <source>
        <strain evidence="1 2">JP610</strain>
    </source>
</reference>
<dbReference type="GeneID" id="25916724"/>